<dbReference type="InterPro" id="IPR038573">
    <property type="entry name" value="BrnT_sf"/>
</dbReference>
<dbReference type="AlphaFoldDB" id="A0A0F6MTE9"/>
<dbReference type="Gene3D" id="3.10.450.530">
    <property type="entry name" value="Ribonuclease toxin, BrnT, of type II toxin-antitoxin system"/>
    <property type="match status" value="1"/>
</dbReference>
<sequence length="110" mass="13151">MYIILMGKTIISKDNRFEWNEEKNIANIEKHGIAFEEILEVFDDPAFLTGYDFEHSAKEDRYYGIGNLNGILIVLVFFTEKKNRIRLISARQAERELREEYYDYFKKINS</sequence>
<dbReference type="PATRIC" id="fig|999434.4.peg.220"/>
<evidence type="ECO:0000313" key="1">
    <source>
        <dbReference type="EMBL" id="EMB24979.1"/>
    </source>
</evidence>
<dbReference type="Proteomes" id="UP000011701">
    <property type="component" value="Chromosome"/>
</dbReference>
<dbReference type="RefSeq" id="WP_002690281.1">
    <property type="nucleotide sequence ID" value="NZ_CM001797.1"/>
</dbReference>
<dbReference type="EMBL" id="AGDY01000001">
    <property type="protein sequence ID" value="EMB24979.1"/>
    <property type="molecule type" value="Genomic_DNA"/>
</dbReference>
<reference evidence="1" key="1">
    <citation type="submission" date="2012-01" db="EMBL/GenBank/DDBJ databases">
        <title>The Genome Sequence of Treponema denticola OTK.</title>
        <authorList>
            <consortium name="The Broad Institute Genome Sequencing Platform"/>
            <person name="Earl A."/>
            <person name="Ward D."/>
            <person name="Feldgarden M."/>
            <person name="Gevers D."/>
            <person name="Blanton J.M."/>
            <person name="Fenno C.J."/>
            <person name="Baranova O.V."/>
            <person name="Mathney J."/>
            <person name="Dewhirst F.E."/>
            <person name="Izard J."/>
            <person name="Young S.K."/>
            <person name="Zeng Q."/>
            <person name="Gargeya S."/>
            <person name="Fitzgerald M."/>
            <person name="Haas B."/>
            <person name="Abouelleil A."/>
            <person name="Alvarado L."/>
            <person name="Arachchi H.M."/>
            <person name="Berlin A."/>
            <person name="Chapman S.B."/>
            <person name="Gearin G."/>
            <person name="Goldberg J."/>
            <person name="Griggs A."/>
            <person name="Gujja S."/>
            <person name="Hansen M."/>
            <person name="Heiman D."/>
            <person name="Howarth C."/>
            <person name="Larimer J."/>
            <person name="Lui A."/>
            <person name="MacDonald P.J.P."/>
            <person name="McCowen C."/>
            <person name="Montmayeur A."/>
            <person name="Murphy C."/>
            <person name="Neiman D."/>
            <person name="Pearson M."/>
            <person name="Priest M."/>
            <person name="Roberts A."/>
            <person name="Saif S."/>
            <person name="Shea T."/>
            <person name="Sisk P."/>
            <person name="Stolte C."/>
            <person name="Sykes S."/>
            <person name="Wortman J."/>
            <person name="Nusbaum C."/>
            <person name="Birren B."/>
        </authorList>
    </citation>
    <scope>NUCLEOTIDE SEQUENCE [LARGE SCALE GENOMIC DNA]</scope>
    <source>
        <strain evidence="1">OTK</strain>
    </source>
</reference>
<name>A0A0F6MTE9_TREDN</name>
<protein>
    <recommendedName>
        <fullName evidence="2">BrnT family toxin</fullName>
    </recommendedName>
</protein>
<gene>
    <name evidence="1" type="ORF">HMPREF9723_00210</name>
</gene>
<accession>A0A0F6MTE9</accession>
<proteinExistence type="predicted"/>
<dbReference type="HOGENOM" id="CLU_149290_1_1_12"/>
<evidence type="ECO:0008006" key="2">
    <source>
        <dbReference type="Google" id="ProtNLM"/>
    </source>
</evidence>
<dbReference type="Pfam" id="PF04365">
    <property type="entry name" value="BrnT_toxin"/>
    <property type="match status" value="1"/>
</dbReference>
<organism evidence="1">
    <name type="scientific">Treponema denticola OTK</name>
    <dbReference type="NCBI Taxonomy" id="999434"/>
    <lineage>
        <taxon>Bacteria</taxon>
        <taxon>Pseudomonadati</taxon>
        <taxon>Spirochaetota</taxon>
        <taxon>Spirochaetia</taxon>
        <taxon>Spirochaetales</taxon>
        <taxon>Treponemataceae</taxon>
        <taxon>Treponema</taxon>
    </lineage>
</organism>
<comment type="caution">
    <text evidence="1">The sequence shown here is derived from an EMBL/GenBank/DDBJ whole genome shotgun (WGS) entry which is preliminary data.</text>
</comment>
<dbReference type="InterPro" id="IPR007460">
    <property type="entry name" value="BrnT_toxin"/>
</dbReference>